<protein>
    <submittedName>
        <fullName evidence="1">Mannosyl-3-phosphoglycerate phosphatase</fullName>
    </submittedName>
</protein>
<dbReference type="NCBIfam" id="TIGR01484">
    <property type="entry name" value="HAD-SF-IIB"/>
    <property type="match status" value="1"/>
</dbReference>
<comment type="caution">
    <text evidence="1">The sequence shown here is derived from an EMBL/GenBank/DDBJ whole genome shotgun (WGS) entry which is preliminary data.</text>
</comment>
<dbReference type="AlphaFoldDB" id="A0A7V8JUI8"/>
<dbReference type="InterPro" id="IPR006379">
    <property type="entry name" value="HAD-SF_hydro_IIB"/>
</dbReference>
<dbReference type="InterPro" id="IPR023214">
    <property type="entry name" value="HAD_sf"/>
</dbReference>
<dbReference type="Gene3D" id="3.40.50.1000">
    <property type="entry name" value="HAD superfamily/HAD-like"/>
    <property type="match status" value="2"/>
</dbReference>
<evidence type="ECO:0000313" key="1">
    <source>
        <dbReference type="EMBL" id="KAF1044511.1"/>
    </source>
</evidence>
<name>A0A7V8JUI8_9BURK</name>
<dbReference type="EMBL" id="WNDX01000042">
    <property type="protein sequence ID" value="KAF1044511.1"/>
    <property type="molecule type" value="Genomic_DNA"/>
</dbReference>
<dbReference type="Proteomes" id="UP000462435">
    <property type="component" value="Unassembled WGS sequence"/>
</dbReference>
<reference evidence="2" key="1">
    <citation type="journal article" date="2020" name="MBio">
        <title>Horizontal gene transfer to a defensive symbiont with a reduced genome amongst a multipartite beetle microbiome.</title>
        <authorList>
            <person name="Waterworth S.C."/>
            <person name="Florez L.V."/>
            <person name="Rees E.R."/>
            <person name="Hertweck C."/>
            <person name="Kaltenpoth M."/>
            <person name="Kwan J.C."/>
        </authorList>
    </citation>
    <scope>NUCLEOTIDE SEQUENCE [LARGE SCALE GENOMIC DNA]</scope>
</reference>
<dbReference type="PANTHER" id="PTHR10000:SF8">
    <property type="entry name" value="HAD SUPERFAMILY HYDROLASE-LIKE, TYPE 3"/>
    <property type="match status" value="1"/>
</dbReference>
<dbReference type="GO" id="GO:0005829">
    <property type="term" value="C:cytosol"/>
    <property type="evidence" value="ECO:0007669"/>
    <property type="project" value="TreeGrafter"/>
</dbReference>
<dbReference type="GO" id="GO:0016791">
    <property type="term" value="F:phosphatase activity"/>
    <property type="evidence" value="ECO:0007669"/>
    <property type="project" value="TreeGrafter"/>
</dbReference>
<dbReference type="PANTHER" id="PTHR10000">
    <property type="entry name" value="PHOSPHOSERINE PHOSPHATASE"/>
    <property type="match status" value="1"/>
</dbReference>
<evidence type="ECO:0000313" key="2">
    <source>
        <dbReference type="Proteomes" id="UP000462435"/>
    </source>
</evidence>
<dbReference type="SUPFAM" id="SSF56784">
    <property type="entry name" value="HAD-like"/>
    <property type="match status" value="1"/>
</dbReference>
<accession>A0A7V8JUI8</accession>
<proteinExistence type="predicted"/>
<dbReference type="InterPro" id="IPR036412">
    <property type="entry name" value="HAD-like_sf"/>
</dbReference>
<organism evidence="1 2">
    <name type="scientific">Herbaspirillum frisingense</name>
    <dbReference type="NCBI Taxonomy" id="92645"/>
    <lineage>
        <taxon>Bacteria</taxon>
        <taxon>Pseudomonadati</taxon>
        <taxon>Pseudomonadota</taxon>
        <taxon>Betaproteobacteria</taxon>
        <taxon>Burkholderiales</taxon>
        <taxon>Oxalobacteraceae</taxon>
        <taxon>Herbaspirillum</taxon>
    </lineage>
</organism>
<dbReference type="GO" id="GO:0000287">
    <property type="term" value="F:magnesium ion binding"/>
    <property type="evidence" value="ECO:0007669"/>
    <property type="project" value="TreeGrafter"/>
</dbReference>
<sequence>MKPLAQMPRTRIATVFTDIDDTLTTDGKLSAQAYEALEELQRAGMRVIPVTGRPAGWCDQIARLWPVDGIIGENGALYMWHDAGTGKLRTRHLLDEESRAGNAARLVEVRRRILQEVPACAVASDQFCRQYDLAIDFCEDVPSLPHEAVERIVRIMEESGMTAKISSIHVNGWFGDYDKLSMARLMMRERYGLDLADGAERLRCVFAGDSPNDAPMFAYFPLSVGVANVKSFSGRLAHEPRFITARPFGAGFAELVRHLLTRH</sequence>
<dbReference type="Pfam" id="PF08282">
    <property type="entry name" value="Hydrolase_3"/>
    <property type="match status" value="1"/>
</dbReference>
<gene>
    <name evidence="1" type="primary">mngB_1</name>
    <name evidence="1" type="ORF">GAK35_01710</name>
</gene>